<feature type="coiled-coil region" evidence="1">
    <location>
        <begin position="108"/>
        <end position="135"/>
    </location>
</feature>
<dbReference type="AlphaFoldDB" id="A0A699L460"/>
<evidence type="ECO:0008006" key="3">
    <source>
        <dbReference type="Google" id="ProtNLM"/>
    </source>
</evidence>
<gene>
    <name evidence="2" type="ORF">Tci_691913</name>
</gene>
<protein>
    <recommendedName>
        <fullName evidence="3">JmjC domain-containing protein</fullName>
    </recommendedName>
</protein>
<name>A0A699L460_TANCI</name>
<dbReference type="EMBL" id="BKCJ010573703">
    <property type="protein sequence ID" value="GFB19942.1"/>
    <property type="molecule type" value="Genomic_DNA"/>
</dbReference>
<keyword evidence="1" id="KW-0175">Coiled coil</keyword>
<reference evidence="2" key="1">
    <citation type="journal article" date="2019" name="Sci. Rep.">
        <title>Draft genome of Tanacetum cinerariifolium, the natural source of mosquito coil.</title>
        <authorList>
            <person name="Yamashiro T."/>
            <person name="Shiraishi A."/>
            <person name="Satake H."/>
            <person name="Nakayama K."/>
        </authorList>
    </citation>
    <scope>NUCLEOTIDE SEQUENCE</scope>
</reference>
<feature type="non-terminal residue" evidence="2">
    <location>
        <position position="1"/>
    </location>
</feature>
<evidence type="ECO:0000256" key="1">
    <source>
        <dbReference type="SAM" id="Coils"/>
    </source>
</evidence>
<proteinExistence type="predicted"/>
<comment type="caution">
    <text evidence="2">The sequence shown here is derived from an EMBL/GenBank/DDBJ whole genome shotgun (WGS) entry which is preliminary data.</text>
</comment>
<accession>A0A699L460</accession>
<organism evidence="2">
    <name type="scientific">Tanacetum cinerariifolium</name>
    <name type="common">Dalmatian daisy</name>
    <name type="synonym">Chrysanthemum cinerariifolium</name>
    <dbReference type="NCBI Taxonomy" id="118510"/>
    <lineage>
        <taxon>Eukaryota</taxon>
        <taxon>Viridiplantae</taxon>
        <taxon>Streptophyta</taxon>
        <taxon>Embryophyta</taxon>
        <taxon>Tracheophyta</taxon>
        <taxon>Spermatophyta</taxon>
        <taxon>Magnoliopsida</taxon>
        <taxon>eudicotyledons</taxon>
        <taxon>Gunneridae</taxon>
        <taxon>Pentapetalae</taxon>
        <taxon>asterids</taxon>
        <taxon>campanulids</taxon>
        <taxon>Asterales</taxon>
        <taxon>Asteraceae</taxon>
        <taxon>Asteroideae</taxon>
        <taxon>Anthemideae</taxon>
        <taxon>Anthemidinae</taxon>
        <taxon>Tanacetum</taxon>
    </lineage>
</organism>
<evidence type="ECO:0000313" key="2">
    <source>
        <dbReference type="EMBL" id="GFB19942.1"/>
    </source>
</evidence>
<sequence length="209" mass="22328">GVDDPITLTSFSFVVSTLVQKDQEKQDVDLDALRALANAAVTVDFNIPPGGASNNFAASTSVPAAVHTGASTVPPGASSVPTGSLSVPANVPPSVAPTGVSNKGKAPMEAAKRLHDEEQAQVDKQRAELQRRRQQGVLDSAMYYTEANWTHIMTQVEANASFSKTQLGDDVTEDNFPAKMAALINRKKQALAEKLARERRNMPMTQAQQ</sequence>